<accession>A0A4P8PKG5</accession>
<evidence type="ECO:0000313" key="3">
    <source>
        <dbReference type="Proteomes" id="UP000323444"/>
    </source>
</evidence>
<evidence type="ECO:0000256" key="1">
    <source>
        <dbReference type="SAM" id="MobiDB-lite"/>
    </source>
</evidence>
<feature type="region of interest" description="Disordered" evidence="1">
    <location>
        <begin position="152"/>
        <end position="185"/>
    </location>
</feature>
<dbReference type="Pfam" id="PF09675">
    <property type="entry name" value="Chlamy_scaf"/>
    <property type="match status" value="1"/>
</dbReference>
<evidence type="ECO:0000313" key="2">
    <source>
        <dbReference type="EMBL" id="QCQ84907.1"/>
    </source>
</evidence>
<dbReference type="Proteomes" id="UP000323444">
    <property type="component" value="Segment"/>
</dbReference>
<organism evidence="2 3">
    <name type="scientific">Blackfly microvirus SF02</name>
    <dbReference type="NCBI Taxonomy" id="2576452"/>
    <lineage>
        <taxon>Viruses</taxon>
        <taxon>Monodnaviria</taxon>
        <taxon>Sangervirae</taxon>
        <taxon>Phixviricota</taxon>
        <taxon>Malgrandaviricetes</taxon>
        <taxon>Petitvirales</taxon>
        <taxon>Microviridae</taxon>
        <taxon>Microvirus</taxon>
    </lineage>
</organism>
<dbReference type="InterPro" id="IPR014131">
    <property type="entry name" value="Chlamydia_phage_Vp3"/>
</dbReference>
<dbReference type="EMBL" id="MK249188">
    <property type="protein sequence ID" value="QCQ84907.1"/>
    <property type="molecule type" value="Genomic_DNA"/>
</dbReference>
<name>A0A4P8PKG5_9VIRU</name>
<sequence>MQPPSPSLAILRSKNAGIIKETAMSSKREFDFRNQSVAEYDFYKTSGVRGDLTKFEPSLTRQEFAEECDINTIMARYEAGGAISHVNRAQPVYLDTTLYPGLQASMDAFREASLAFAALPASVRKEFDNDPQQFVDFALDEKNIDRMRDWGLAEAAPPPDSPIRVVVENPAPPQPDGSGASPKPA</sequence>
<reference evidence="2 3" key="1">
    <citation type="submission" date="2018-12" db="EMBL/GenBank/DDBJ databases">
        <title>Singled stranded DNA viruses identified in blackflies (Austrosimulium ungulatum) sampled in New Zealand.</title>
        <authorList>
            <person name="Kraberger S."/>
            <person name="Fontenele R.S."/>
            <person name="Schmidlin K."/>
            <person name="Walters M."/>
            <person name="Varsani A."/>
        </authorList>
    </citation>
    <scope>NUCLEOTIDE SEQUENCE [LARGE SCALE GENOMIC DNA]</scope>
    <source>
        <strain evidence="2">122</strain>
    </source>
</reference>
<protein>
    <submittedName>
        <fullName evidence="2">Internal scaffolding protein</fullName>
    </submittedName>
</protein>
<proteinExistence type="predicted"/>